<protein>
    <submittedName>
        <fullName evidence="1">Uncharacterized protein</fullName>
    </submittedName>
</protein>
<evidence type="ECO:0000313" key="2">
    <source>
        <dbReference type="Proteomes" id="UP001174909"/>
    </source>
</evidence>
<dbReference type="EMBL" id="CASHTH010002813">
    <property type="protein sequence ID" value="CAI8035617.1"/>
    <property type="molecule type" value="Genomic_DNA"/>
</dbReference>
<name>A0AA35SUL9_GEOBA</name>
<dbReference type="AlphaFoldDB" id="A0AA35SUL9"/>
<reference evidence="1" key="1">
    <citation type="submission" date="2023-03" db="EMBL/GenBank/DDBJ databases">
        <authorList>
            <person name="Steffen K."/>
            <person name="Cardenas P."/>
        </authorList>
    </citation>
    <scope>NUCLEOTIDE SEQUENCE</scope>
</reference>
<comment type="caution">
    <text evidence="1">The sequence shown here is derived from an EMBL/GenBank/DDBJ whole genome shotgun (WGS) entry which is preliminary data.</text>
</comment>
<proteinExistence type="predicted"/>
<accession>A0AA35SUL9</accession>
<organism evidence="1 2">
    <name type="scientific">Geodia barretti</name>
    <name type="common">Barrett's horny sponge</name>
    <dbReference type="NCBI Taxonomy" id="519541"/>
    <lineage>
        <taxon>Eukaryota</taxon>
        <taxon>Metazoa</taxon>
        <taxon>Porifera</taxon>
        <taxon>Demospongiae</taxon>
        <taxon>Heteroscleromorpha</taxon>
        <taxon>Tetractinellida</taxon>
        <taxon>Astrophorina</taxon>
        <taxon>Geodiidae</taxon>
        <taxon>Geodia</taxon>
    </lineage>
</organism>
<evidence type="ECO:0000313" key="1">
    <source>
        <dbReference type="EMBL" id="CAI8035617.1"/>
    </source>
</evidence>
<keyword evidence="2" id="KW-1185">Reference proteome</keyword>
<dbReference type="Proteomes" id="UP001174909">
    <property type="component" value="Unassembled WGS sequence"/>
</dbReference>
<gene>
    <name evidence="1" type="ORF">GBAR_LOCUS19958</name>
</gene>
<sequence>MMALHSLNPSLRLWTHTQDVSTLHADILNRVREKGETSTPWMNGSMLGSISLRDPIMRDGVKAREKAERVWDHADAIHSVCEPVVLEGSSSGLAKLLSLRLIFTAPFTNVLSLRVEANLKRLGITASIKVESMRSQGVEWEEDDTPDNSLLSQSITVRNLQRLTKPLCVTVSVTVSWA</sequence>